<comment type="caution">
    <text evidence="2">The sequence shown here is derived from an EMBL/GenBank/DDBJ whole genome shotgun (WGS) entry which is preliminary data.</text>
</comment>
<dbReference type="AlphaFoldDB" id="A0A8H8DJ07"/>
<feature type="compositionally biased region" description="Basic and acidic residues" evidence="1">
    <location>
        <begin position="289"/>
        <end position="303"/>
    </location>
</feature>
<feature type="compositionally biased region" description="Basic and acidic residues" evidence="1">
    <location>
        <begin position="195"/>
        <end position="211"/>
    </location>
</feature>
<feature type="region of interest" description="Disordered" evidence="1">
    <location>
        <begin position="137"/>
        <end position="225"/>
    </location>
</feature>
<keyword evidence="3" id="KW-1185">Reference proteome</keyword>
<dbReference type="EMBL" id="JAEFCI010005297">
    <property type="protein sequence ID" value="KAG5460389.1"/>
    <property type="molecule type" value="Genomic_DNA"/>
</dbReference>
<evidence type="ECO:0000313" key="2">
    <source>
        <dbReference type="EMBL" id="KAG5460389.1"/>
    </source>
</evidence>
<organism evidence="2 3">
    <name type="scientific">Olpidium bornovanus</name>
    <dbReference type="NCBI Taxonomy" id="278681"/>
    <lineage>
        <taxon>Eukaryota</taxon>
        <taxon>Fungi</taxon>
        <taxon>Fungi incertae sedis</taxon>
        <taxon>Olpidiomycota</taxon>
        <taxon>Olpidiomycotina</taxon>
        <taxon>Olpidiomycetes</taxon>
        <taxon>Olpidiales</taxon>
        <taxon>Olpidiaceae</taxon>
        <taxon>Olpidium</taxon>
    </lineage>
</organism>
<evidence type="ECO:0000256" key="1">
    <source>
        <dbReference type="SAM" id="MobiDB-lite"/>
    </source>
</evidence>
<reference evidence="2 3" key="1">
    <citation type="journal article" name="Sci. Rep.">
        <title>Genome-scale phylogenetic analyses confirm Olpidium as the closest living zoosporic fungus to the non-flagellated, terrestrial fungi.</title>
        <authorList>
            <person name="Chang Y."/>
            <person name="Rochon D."/>
            <person name="Sekimoto S."/>
            <person name="Wang Y."/>
            <person name="Chovatia M."/>
            <person name="Sandor L."/>
            <person name="Salamov A."/>
            <person name="Grigoriev I.V."/>
            <person name="Stajich J.E."/>
            <person name="Spatafora J.W."/>
        </authorList>
    </citation>
    <scope>NUCLEOTIDE SEQUENCE [LARGE SCALE GENOMIC DNA]</scope>
    <source>
        <strain evidence="2">S191</strain>
    </source>
</reference>
<gene>
    <name evidence="2" type="ORF">BJ554DRAFT_7569</name>
</gene>
<evidence type="ECO:0000313" key="3">
    <source>
        <dbReference type="Proteomes" id="UP000673691"/>
    </source>
</evidence>
<feature type="region of interest" description="Disordered" evidence="1">
    <location>
        <begin position="272"/>
        <end position="303"/>
    </location>
</feature>
<accession>A0A8H8DJ07</accession>
<name>A0A8H8DJ07_9FUNG</name>
<proteinExistence type="predicted"/>
<dbReference type="Proteomes" id="UP000673691">
    <property type="component" value="Unassembled WGS sequence"/>
</dbReference>
<sequence>MRKKSIWTCHGNRRVLVLFFVREQSLDRLLLREKTMAALIIDTLNSECVFHVNGPKCREKVMPPSDIPMSFASPEISDVNRCKLCTTKTVLLSSKSVVFSLLMQCCERAKRQTSLLSLSRPVLRCTSQREFALLKATAHSSGDAARRMRTAVATSVAEGTGGGEVGGRAAERGREERGREEEGEGEQRTSTGESEAGKGDEEGAGADERTGAQRQRRNCRTCGSGCRQNELHSEAAELAVTQSLVALPVARGWQSFPPLSTRTTHARFTGWRSRHLQSRQPGGGSLARSRGDASPDRGEPPALRVPERRCFFPVFAKNRPHRENLPFAN</sequence>
<feature type="compositionally biased region" description="Basic and acidic residues" evidence="1">
    <location>
        <begin position="169"/>
        <end position="180"/>
    </location>
</feature>
<protein>
    <submittedName>
        <fullName evidence="2">Uncharacterized protein</fullName>
    </submittedName>
</protein>